<keyword evidence="10 14" id="KW-1133">Transmembrane helix</keyword>
<reference evidence="19" key="1">
    <citation type="submission" date="2014-09" db="EMBL/GenBank/DDBJ databases">
        <title>Vibrio variabilis JCM 19239. (C206) whole genome shotgun sequence.</title>
        <authorList>
            <person name="Sawabe T."/>
            <person name="Meirelles P."/>
            <person name="Nakanishi M."/>
            <person name="Sayaka M."/>
            <person name="Hattori M."/>
            <person name="Ohkuma M."/>
        </authorList>
    </citation>
    <scope>NUCLEOTIDE SEQUENCE [LARGE SCALE GENOMIC DNA]</scope>
    <source>
        <strain evidence="19">JCM 19239</strain>
    </source>
</reference>
<keyword evidence="3" id="KW-1003">Cell membrane</keyword>
<feature type="transmembrane region" description="Helical" evidence="14">
    <location>
        <begin position="423"/>
        <end position="443"/>
    </location>
</feature>
<keyword evidence="4" id="KW-0997">Cell inner membrane</keyword>
<comment type="catalytic activity">
    <reaction evidence="13">
        <text>L-tyrosyl-[protein] + ATP = O-phospho-L-tyrosyl-[protein] + ADP + H(+)</text>
        <dbReference type="Rhea" id="RHEA:10596"/>
        <dbReference type="Rhea" id="RHEA-COMP:10136"/>
        <dbReference type="Rhea" id="RHEA-COMP:20101"/>
        <dbReference type="ChEBI" id="CHEBI:15378"/>
        <dbReference type="ChEBI" id="CHEBI:30616"/>
        <dbReference type="ChEBI" id="CHEBI:46858"/>
        <dbReference type="ChEBI" id="CHEBI:61978"/>
        <dbReference type="ChEBI" id="CHEBI:456216"/>
    </reaction>
</comment>
<comment type="similarity">
    <text evidence="2">Belongs to the etk/wzc family.</text>
</comment>
<feature type="domain" description="AAA" evidence="16">
    <location>
        <begin position="535"/>
        <end position="646"/>
    </location>
</feature>
<gene>
    <name evidence="18" type="ORF">JCM19239_3953</name>
</gene>
<dbReference type="GO" id="GO:0004715">
    <property type="term" value="F:non-membrane spanning protein tyrosine kinase activity"/>
    <property type="evidence" value="ECO:0007669"/>
    <property type="project" value="UniProtKB-EC"/>
</dbReference>
<organism evidence="18 19">
    <name type="scientific">Vibrio variabilis</name>
    <dbReference type="NCBI Taxonomy" id="990271"/>
    <lineage>
        <taxon>Bacteria</taxon>
        <taxon>Pseudomonadati</taxon>
        <taxon>Pseudomonadota</taxon>
        <taxon>Gammaproteobacteria</taxon>
        <taxon>Vibrionales</taxon>
        <taxon>Vibrionaceae</taxon>
        <taxon>Vibrio</taxon>
    </lineage>
</organism>
<proteinExistence type="inferred from homology"/>
<feature type="transmembrane region" description="Helical" evidence="14">
    <location>
        <begin position="30"/>
        <end position="49"/>
    </location>
</feature>
<dbReference type="InterPro" id="IPR027417">
    <property type="entry name" value="P-loop_NTPase"/>
</dbReference>
<comment type="subcellular location">
    <subcellularLocation>
        <location evidence="1">Cell inner membrane</location>
        <topology evidence="1">Multi-pass membrane protein</topology>
    </subcellularLocation>
</comment>
<keyword evidence="8 18" id="KW-0418">Kinase</keyword>
<evidence type="ECO:0000256" key="4">
    <source>
        <dbReference type="ARBA" id="ARBA00022519"/>
    </source>
</evidence>
<evidence type="ECO:0000256" key="5">
    <source>
        <dbReference type="ARBA" id="ARBA00022679"/>
    </source>
</evidence>
<evidence type="ECO:0000256" key="2">
    <source>
        <dbReference type="ARBA" id="ARBA00008883"/>
    </source>
</evidence>
<evidence type="ECO:0000313" key="18">
    <source>
        <dbReference type="EMBL" id="GAL24250.1"/>
    </source>
</evidence>
<evidence type="ECO:0000256" key="3">
    <source>
        <dbReference type="ARBA" id="ARBA00022475"/>
    </source>
</evidence>
<dbReference type="Gene3D" id="3.40.50.300">
    <property type="entry name" value="P-loop containing nucleotide triphosphate hydrolases"/>
    <property type="match status" value="1"/>
</dbReference>
<protein>
    <submittedName>
        <fullName evidence="18">Tyrosine-protein kinase Wzc</fullName>
        <ecNumber evidence="18">2.7.10.2</ecNumber>
    </submittedName>
</protein>
<dbReference type="Pfam" id="PF13807">
    <property type="entry name" value="GNVR"/>
    <property type="match status" value="1"/>
</dbReference>
<feature type="domain" description="Polysaccharide chain length determinant N-terminal" evidence="15">
    <location>
        <begin position="14"/>
        <end position="105"/>
    </location>
</feature>
<dbReference type="SUPFAM" id="SSF52540">
    <property type="entry name" value="P-loop containing nucleoside triphosphate hydrolases"/>
    <property type="match status" value="1"/>
</dbReference>
<dbReference type="Pfam" id="PF02706">
    <property type="entry name" value="Wzz"/>
    <property type="match status" value="1"/>
</dbReference>
<comment type="caution">
    <text evidence="18">The sequence shown here is derived from an EMBL/GenBank/DDBJ whole genome shotgun (WGS) entry which is preliminary data.</text>
</comment>
<evidence type="ECO:0000256" key="1">
    <source>
        <dbReference type="ARBA" id="ARBA00004429"/>
    </source>
</evidence>
<dbReference type="EMBL" id="BBMS01000003">
    <property type="protein sequence ID" value="GAL24250.1"/>
    <property type="molecule type" value="Genomic_DNA"/>
</dbReference>
<dbReference type="PANTHER" id="PTHR32309:SF32">
    <property type="entry name" value="TYROSINE-PROTEIN KINASE ETK-RELATED"/>
    <property type="match status" value="1"/>
</dbReference>
<accession>A0ABQ0J672</accession>
<evidence type="ECO:0000256" key="11">
    <source>
        <dbReference type="ARBA" id="ARBA00023136"/>
    </source>
</evidence>
<keyword evidence="12" id="KW-0829">Tyrosine-protein kinase</keyword>
<reference evidence="19" key="2">
    <citation type="submission" date="2014-09" db="EMBL/GenBank/DDBJ databases">
        <authorList>
            <consortium name="NBRP consortium"/>
            <person name="Sawabe T."/>
            <person name="Meirelles P."/>
            <person name="Nakanishi M."/>
            <person name="Sayaka M."/>
            <person name="Hattori M."/>
            <person name="Ohkuma M."/>
        </authorList>
    </citation>
    <scope>NUCLEOTIDE SEQUENCE [LARGE SCALE GENOMIC DNA]</scope>
    <source>
        <strain evidence="19">JCM 19239</strain>
    </source>
</reference>
<keyword evidence="19" id="KW-1185">Reference proteome</keyword>
<dbReference type="NCBIfam" id="TIGR01007">
    <property type="entry name" value="eps_fam"/>
    <property type="match status" value="1"/>
</dbReference>
<dbReference type="PANTHER" id="PTHR32309">
    <property type="entry name" value="TYROSINE-PROTEIN KINASE"/>
    <property type="match status" value="1"/>
</dbReference>
<dbReference type="InterPro" id="IPR025669">
    <property type="entry name" value="AAA_dom"/>
</dbReference>
<dbReference type="CDD" id="cd05387">
    <property type="entry name" value="BY-kinase"/>
    <property type="match status" value="1"/>
</dbReference>
<evidence type="ECO:0000256" key="13">
    <source>
        <dbReference type="ARBA" id="ARBA00053015"/>
    </source>
</evidence>
<evidence type="ECO:0000256" key="9">
    <source>
        <dbReference type="ARBA" id="ARBA00022840"/>
    </source>
</evidence>
<dbReference type="EC" id="2.7.10.2" evidence="18"/>
<dbReference type="Pfam" id="PF13614">
    <property type="entry name" value="AAA_31"/>
    <property type="match status" value="1"/>
</dbReference>
<evidence type="ECO:0000256" key="7">
    <source>
        <dbReference type="ARBA" id="ARBA00022741"/>
    </source>
</evidence>
<name>A0ABQ0J672_9VIBR</name>
<dbReference type="InterPro" id="IPR032807">
    <property type="entry name" value="GNVR"/>
</dbReference>
<feature type="domain" description="Tyrosine-protein kinase G-rich" evidence="17">
    <location>
        <begin position="366"/>
        <end position="446"/>
    </location>
</feature>
<evidence type="ECO:0000256" key="12">
    <source>
        <dbReference type="ARBA" id="ARBA00023137"/>
    </source>
</evidence>
<keyword evidence="6 14" id="KW-0812">Transmembrane</keyword>
<evidence type="ECO:0000256" key="6">
    <source>
        <dbReference type="ARBA" id="ARBA00022692"/>
    </source>
</evidence>
<evidence type="ECO:0000256" key="8">
    <source>
        <dbReference type="ARBA" id="ARBA00022777"/>
    </source>
</evidence>
<evidence type="ECO:0000256" key="10">
    <source>
        <dbReference type="ARBA" id="ARBA00022989"/>
    </source>
</evidence>
<evidence type="ECO:0000259" key="16">
    <source>
        <dbReference type="Pfam" id="PF13614"/>
    </source>
</evidence>
<dbReference type="InterPro" id="IPR003856">
    <property type="entry name" value="LPS_length_determ_N"/>
</dbReference>
<keyword evidence="7" id="KW-0547">Nucleotide-binding</keyword>
<evidence type="ECO:0000259" key="15">
    <source>
        <dbReference type="Pfam" id="PF02706"/>
    </source>
</evidence>
<keyword evidence="9" id="KW-0067">ATP-binding</keyword>
<dbReference type="Proteomes" id="UP000029223">
    <property type="component" value="Unassembled WGS sequence"/>
</dbReference>
<keyword evidence="11 14" id="KW-0472">Membrane</keyword>
<dbReference type="InterPro" id="IPR050445">
    <property type="entry name" value="Bact_polysacc_biosynth/exp"/>
</dbReference>
<sequence>MNQPSTHTSQVADDEIDLGKLFGILLDSKWLIILVTFFFAVLGVTVALLSTPIYQADALVQVEEKSSGVPGLSDISDMFATESSSDTETQIIKSRMVLGNTVDKLQLTTKVEPKYLPFIGKGIARLTGETPPIFQVEHFEVPQDLLGKPMLVSIAEQGSYQVIWDGSVVLEGAIGELAQSNGITLGVSAIDAPVGTEFLITKTARLVTIADLKERLSVSEQGKKTGILRLVLEGEDPDLIQSIVNSIASDYLIQNVERTSEEAEKSLQFLRGHLPEIQGQLDASEGKLNRFKIANDSVDLALEAESVLKTMVTIESQLNELTFKEADIAQRFKKSHPAYISLIEKRKTLQSEKLRLESMVAKMPATQQEVIRLSRDVEVNQAIYLQLVEKVQELNVMKASAIGNVRILDYAETLEEPVKPKKAIIVVIGTLLGGFLAVAYALVKEAFHKGVETPDQIEAIGLPVYASVPKSDTQMRLNVLQRKLGKKANIDQLLAETNPADLSIEALRGLRTSLHFAMMEAKNNILMISGPSPSVGKTFVSTNFAVVVAKTGQRVLLVDADMRKGYLQRQFGLQWDNGLSDYLSGKVELPGTIKASGIENLDIVTRGQTPPNPSELLMHQRFADFTEWAQQNYDLVIIDTPPILAVTDPSIVGAYAGTTMLVGRFGQNTIKEIEITKQRFEQSGVEVKGLILNAIERKASNSYTYGYYNYAYASDN</sequence>
<dbReference type="InterPro" id="IPR005702">
    <property type="entry name" value="Wzc-like_C"/>
</dbReference>
<keyword evidence="5 18" id="KW-0808">Transferase</keyword>
<evidence type="ECO:0000313" key="19">
    <source>
        <dbReference type="Proteomes" id="UP000029223"/>
    </source>
</evidence>
<evidence type="ECO:0000256" key="14">
    <source>
        <dbReference type="SAM" id="Phobius"/>
    </source>
</evidence>
<evidence type="ECO:0000259" key="17">
    <source>
        <dbReference type="Pfam" id="PF13807"/>
    </source>
</evidence>
<dbReference type="Pfam" id="PF23607">
    <property type="entry name" value="WZC_N"/>
    <property type="match status" value="1"/>
</dbReference>